<proteinExistence type="predicted"/>
<dbReference type="AlphaFoldDB" id="A0A9P9KY80"/>
<dbReference type="Proteomes" id="UP000720189">
    <property type="component" value="Unassembled WGS sequence"/>
</dbReference>
<comment type="caution">
    <text evidence="1">The sequence shown here is derived from an EMBL/GenBank/DDBJ whole genome shotgun (WGS) entry which is preliminary data.</text>
</comment>
<dbReference type="RefSeq" id="XP_046057311.1">
    <property type="nucleotide sequence ID" value="XM_046189424.1"/>
</dbReference>
<organism evidence="1 2">
    <name type="scientific">Fusarium redolens</name>
    <dbReference type="NCBI Taxonomy" id="48865"/>
    <lineage>
        <taxon>Eukaryota</taxon>
        <taxon>Fungi</taxon>
        <taxon>Dikarya</taxon>
        <taxon>Ascomycota</taxon>
        <taxon>Pezizomycotina</taxon>
        <taxon>Sordariomycetes</taxon>
        <taxon>Hypocreomycetidae</taxon>
        <taxon>Hypocreales</taxon>
        <taxon>Nectriaceae</taxon>
        <taxon>Fusarium</taxon>
        <taxon>Fusarium redolens species complex</taxon>
    </lineage>
</organism>
<dbReference type="GeneID" id="70219378"/>
<sequence>MYQLEICGANTKREGRPQEYGYDLCERKLFYCLRQERDESRDCAAGDKANRNRQARKKLSVLETRSENNCTGVVCGFASMGVVVKSDAALFLVREVMMDEVGEEKLRRMSVTGGAAFLSVAVWFQVTQIIIPGLGFDSLSGANPEEESL</sequence>
<evidence type="ECO:0000313" key="2">
    <source>
        <dbReference type="Proteomes" id="UP000720189"/>
    </source>
</evidence>
<dbReference type="EMBL" id="JAGMUX010000001">
    <property type="protein sequence ID" value="KAH7270543.1"/>
    <property type="molecule type" value="Genomic_DNA"/>
</dbReference>
<evidence type="ECO:0000313" key="1">
    <source>
        <dbReference type="EMBL" id="KAH7270543.1"/>
    </source>
</evidence>
<keyword evidence="2" id="KW-1185">Reference proteome</keyword>
<reference evidence="1" key="1">
    <citation type="journal article" date="2021" name="Nat. Commun.">
        <title>Genetic determinants of endophytism in the Arabidopsis root mycobiome.</title>
        <authorList>
            <person name="Mesny F."/>
            <person name="Miyauchi S."/>
            <person name="Thiergart T."/>
            <person name="Pickel B."/>
            <person name="Atanasova L."/>
            <person name="Karlsson M."/>
            <person name="Huettel B."/>
            <person name="Barry K.W."/>
            <person name="Haridas S."/>
            <person name="Chen C."/>
            <person name="Bauer D."/>
            <person name="Andreopoulos W."/>
            <person name="Pangilinan J."/>
            <person name="LaButti K."/>
            <person name="Riley R."/>
            <person name="Lipzen A."/>
            <person name="Clum A."/>
            <person name="Drula E."/>
            <person name="Henrissat B."/>
            <person name="Kohler A."/>
            <person name="Grigoriev I.V."/>
            <person name="Martin F.M."/>
            <person name="Hacquard S."/>
        </authorList>
    </citation>
    <scope>NUCLEOTIDE SEQUENCE</scope>
    <source>
        <strain evidence="1">MPI-CAGE-AT-0023</strain>
    </source>
</reference>
<dbReference type="OrthoDB" id="10272867at2759"/>
<accession>A0A9P9KY80</accession>
<name>A0A9P9KY80_FUSRE</name>
<gene>
    <name evidence="1" type="ORF">BKA55DRAFT_533136</name>
</gene>
<protein>
    <submittedName>
        <fullName evidence="1">Uncharacterized protein</fullName>
    </submittedName>
</protein>